<dbReference type="InterPro" id="IPR005184">
    <property type="entry name" value="DUF306_Meta_HslJ"/>
</dbReference>
<dbReference type="InterPro" id="IPR007298">
    <property type="entry name" value="Cu-R_lipoprotein_NlpE"/>
</dbReference>
<feature type="domain" description="DUF306" evidence="2">
    <location>
        <begin position="240"/>
        <end position="349"/>
    </location>
</feature>
<evidence type="ECO:0000313" key="5">
    <source>
        <dbReference type="Proteomes" id="UP000027318"/>
    </source>
</evidence>
<evidence type="ECO:0000259" key="3">
    <source>
        <dbReference type="Pfam" id="PF17185"/>
    </source>
</evidence>
<dbReference type="InterPro" id="IPR053147">
    <property type="entry name" value="Hsp_HslJ-like"/>
</dbReference>
<dbReference type="STRING" id="267850.ADINL_0874"/>
<dbReference type="PANTHER" id="PTHR35535:SF2">
    <property type="entry name" value="DUF306 DOMAIN-CONTAINING PROTEIN"/>
    <property type="match status" value="1"/>
</dbReference>
<dbReference type="AlphaFoldDB" id="A0A063Y772"/>
<name>A0A063Y772_9GAMM</name>
<dbReference type="InterPro" id="IPR038139">
    <property type="entry name" value="NlpE_C_sf"/>
</dbReference>
<dbReference type="Gene3D" id="2.40.128.640">
    <property type="match status" value="1"/>
</dbReference>
<feature type="chain" id="PRO_5001624356" evidence="1">
    <location>
        <begin position="29"/>
        <end position="355"/>
    </location>
</feature>
<sequence length="355" mass="39170">MSNMSGLSLSACIAAALFIGGCSSVSTPATDVSEVAESTTAQRVNQSYSGLLPCASCPGIETHLDLLSDGTYFLTETYQDRPEGQFSRLGRWEIDGERLLLHHGHDNTLIYFATDNGGWLQADTQGRPIVSQLNYELSPLGWQPAEVSLELDGMLTYMADAAFVVECSTGQGFPVVMTDPWLDIERTYLASSSAGGSYLHTRAQVTLNWETPEEGPARHQLRFQQLKETLPATTCGSPLADLEHYEWDLVELDGITPDALQAMHTRPFVRFSGQQLSGHSGCNVLAGPIQLEGERLTLGPVASTRMLCQEVAEIEFRFLQLLEQASYSSLEGTQWSWYDEDMTRLASFRRKPVNE</sequence>
<reference evidence="4 5" key="1">
    <citation type="journal article" date="2005" name="Int. J. Syst. Evol. Microbiol.">
        <title>Nitrincola lacisaponensis gen. nov., sp. nov., a novel alkaliphilic bacterium isolated from an alkaline, saline lake.</title>
        <authorList>
            <person name="Dimitriu P.A."/>
            <person name="Shukla S.K."/>
            <person name="Conradt J."/>
            <person name="Marquez M.C."/>
            <person name="Ventosa A."/>
            <person name="Maglia A."/>
            <person name="Peyton B.M."/>
            <person name="Pinkart H.C."/>
            <person name="Mormile M.R."/>
        </authorList>
    </citation>
    <scope>NUCLEOTIDE SEQUENCE [LARGE SCALE GENOMIC DNA]</scope>
    <source>
        <strain evidence="4 5">4CA</strain>
    </source>
</reference>
<protein>
    <submittedName>
        <fullName evidence="4">Copper homeostasis protein CutF</fullName>
    </submittedName>
</protein>
<dbReference type="PANTHER" id="PTHR35535">
    <property type="entry name" value="HEAT SHOCK PROTEIN HSLJ"/>
    <property type="match status" value="1"/>
</dbReference>
<accession>A0A063Y772</accession>
<dbReference type="Proteomes" id="UP000027318">
    <property type="component" value="Unassembled WGS sequence"/>
</dbReference>
<comment type="caution">
    <text evidence="4">The sequence shown here is derived from an EMBL/GenBank/DDBJ whole genome shotgun (WGS) entry which is preliminary data.</text>
</comment>
<dbReference type="RefSeq" id="WP_036544314.1">
    <property type="nucleotide sequence ID" value="NZ_JMSZ01000016.1"/>
</dbReference>
<evidence type="ECO:0000313" key="4">
    <source>
        <dbReference type="EMBL" id="KDE40282.1"/>
    </source>
</evidence>
<dbReference type="Pfam" id="PF03724">
    <property type="entry name" value="META"/>
    <property type="match status" value="1"/>
</dbReference>
<dbReference type="Pfam" id="PF04170">
    <property type="entry name" value="NlpE"/>
    <property type="match status" value="1"/>
</dbReference>
<proteinExistence type="predicted"/>
<feature type="domain" description="NlpE C-terminal OB" evidence="3">
    <location>
        <begin position="148"/>
        <end position="216"/>
    </location>
</feature>
<keyword evidence="1" id="KW-0732">Signal</keyword>
<evidence type="ECO:0000256" key="1">
    <source>
        <dbReference type="SAM" id="SignalP"/>
    </source>
</evidence>
<dbReference type="Pfam" id="PF17185">
    <property type="entry name" value="NlpE_C"/>
    <property type="match status" value="1"/>
</dbReference>
<dbReference type="InterPro" id="IPR038670">
    <property type="entry name" value="HslJ-like_sf"/>
</dbReference>
<keyword evidence="5" id="KW-1185">Reference proteome</keyword>
<evidence type="ECO:0000259" key="2">
    <source>
        <dbReference type="Pfam" id="PF03724"/>
    </source>
</evidence>
<dbReference type="Gene3D" id="2.40.50.540">
    <property type="match status" value="1"/>
</dbReference>
<dbReference type="OrthoDB" id="5348860at2"/>
<dbReference type="InterPro" id="IPR033450">
    <property type="entry name" value="NlpE_C"/>
</dbReference>
<dbReference type="EMBL" id="JMSZ01000016">
    <property type="protein sequence ID" value="KDE40282.1"/>
    <property type="molecule type" value="Genomic_DNA"/>
</dbReference>
<feature type="signal peptide" evidence="1">
    <location>
        <begin position="1"/>
        <end position="28"/>
    </location>
</feature>
<dbReference type="Gene3D" id="2.40.128.270">
    <property type="match status" value="1"/>
</dbReference>
<organism evidence="4 5">
    <name type="scientific">Nitrincola lacisaponensis</name>
    <dbReference type="NCBI Taxonomy" id="267850"/>
    <lineage>
        <taxon>Bacteria</taxon>
        <taxon>Pseudomonadati</taxon>
        <taxon>Pseudomonadota</taxon>
        <taxon>Gammaproteobacteria</taxon>
        <taxon>Oceanospirillales</taxon>
        <taxon>Oceanospirillaceae</taxon>
        <taxon>Nitrincola</taxon>
    </lineage>
</organism>
<gene>
    <name evidence="4" type="ORF">ADINL_0874</name>
</gene>